<feature type="repeat" description="Solcar" evidence="9">
    <location>
        <begin position="236"/>
        <end position="324"/>
    </location>
</feature>
<comment type="caution">
    <text evidence="11">The sequence shown here is derived from an EMBL/GenBank/DDBJ whole genome shotgun (WGS) entry which is preliminary data.</text>
</comment>
<evidence type="ECO:0000313" key="12">
    <source>
        <dbReference type="Proteomes" id="UP001295423"/>
    </source>
</evidence>
<sequence length="331" mass="36442">MEHKQEVKHHDFKRGEDHIVHETEDTVSFFHDFVAGGIAGSASVVVGHPFDTLKVRMQTATQRVSLMSLATSYGGMGSLFRGMSAPLVSASFINATIFATYGWSSRVYDDYFQATSIQINSNVVDHDSTVKAFTCGSFAGLVQALIICPTEHVKCRLQTQTKGTGYKGPLQAARTIASGHGVGGLYRAWACTCWREIPAFGLYFSGYDWFKDKINAVFAEQAGIDESQAGNMNHAHAWAASTLSGGITGAVTWAVIYPFDIIKTRIQTAPLDTPLEKRRILTIARDIVQKHGVGHLFRGLNITIIRAFPVNGIIFPVYEYILMKIAELERD</sequence>
<keyword evidence="12" id="KW-1185">Reference proteome</keyword>
<comment type="subcellular location">
    <subcellularLocation>
        <location evidence="1">Mitochondrion membrane</location>
        <topology evidence="1">Multi-pass membrane protein</topology>
    </subcellularLocation>
</comment>
<dbReference type="Proteomes" id="UP001295423">
    <property type="component" value="Unassembled WGS sequence"/>
</dbReference>
<evidence type="ECO:0000256" key="1">
    <source>
        <dbReference type="ARBA" id="ARBA00004225"/>
    </source>
</evidence>
<organism evidence="11 12">
    <name type="scientific">Cylindrotheca closterium</name>
    <dbReference type="NCBI Taxonomy" id="2856"/>
    <lineage>
        <taxon>Eukaryota</taxon>
        <taxon>Sar</taxon>
        <taxon>Stramenopiles</taxon>
        <taxon>Ochrophyta</taxon>
        <taxon>Bacillariophyta</taxon>
        <taxon>Bacillariophyceae</taxon>
        <taxon>Bacillariophycidae</taxon>
        <taxon>Bacillariales</taxon>
        <taxon>Bacillariaceae</taxon>
        <taxon>Cylindrotheca</taxon>
    </lineage>
</organism>
<dbReference type="GO" id="GO:0031966">
    <property type="term" value="C:mitochondrial membrane"/>
    <property type="evidence" value="ECO:0007669"/>
    <property type="project" value="UniProtKB-SubCell"/>
</dbReference>
<keyword evidence="8 9" id="KW-0472">Membrane</keyword>
<name>A0AAD2FIP9_9STRA</name>
<evidence type="ECO:0008006" key="13">
    <source>
        <dbReference type="Google" id="ProtNLM"/>
    </source>
</evidence>
<keyword evidence="6" id="KW-1133">Transmembrane helix</keyword>
<dbReference type="PRINTS" id="PR00926">
    <property type="entry name" value="MITOCARRIER"/>
</dbReference>
<keyword evidence="4 9" id="KW-0812">Transmembrane</keyword>
<comment type="similarity">
    <text evidence="2 10">Belongs to the mitochondrial carrier (TC 2.A.29) family.</text>
</comment>
<protein>
    <recommendedName>
        <fullName evidence="13">Mitochondrial carrier protein</fullName>
    </recommendedName>
</protein>
<feature type="repeat" description="Solcar" evidence="9">
    <location>
        <begin position="27"/>
        <end position="107"/>
    </location>
</feature>
<dbReference type="InterPro" id="IPR018108">
    <property type="entry name" value="MCP_transmembrane"/>
</dbReference>
<keyword evidence="5" id="KW-0677">Repeat</keyword>
<dbReference type="Pfam" id="PF00153">
    <property type="entry name" value="Mito_carr"/>
    <property type="match status" value="3"/>
</dbReference>
<keyword evidence="3 10" id="KW-0813">Transport</keyword>
<dbReference type="InterPro" id="IPR023395">
    <property type="entry name" value="MCP_dom_sf"/>
</dbReference>
<keyword evidence="7" id="KW-0496">Mitochondrion</keyword>
<evidence type="ECO:0000256" key="4">
    <source>
        <dbReference type="ARBA" id="ARBA00022692"/>
    </source>
</evidence>
<evidence type="ECO:0000256" key="10">
    <source>
        <dbReference type="RuleBase" id="RU000488"/>
    </source>
</evidence>
<dbReference type="SUPFAM" id="SSF103506">
    <property type="entry name" value="Mitochondrial carrier"/>
    <property type="match status" value="1"/>
</dbReference>
<evidence type="ECO:0000256" key="6">
    <source>
        <dbReference type="ARBA" id="ARBA00022989"/>
    </source>
</evidence>
<evidence type="ECO:0000256" key="3">
    <source>
        <dbReference type="ARBA" id="ARBA00022448"/>
    </source>
</evidence>
<gene>
    <name evidence="11" type="ORF">CYCCA115_LOCUS7973</name>
</gene>
<evidence type="ECO:0000256" key="9">
    <source>
        <dbReference type="PROSITE-ProRule" id="PRU00282"/>
    </source>
</evidence>
<evidence type="ECO:0000313" key="11">
    <source>
        <dbReference type="EMBL" id="CAJ1942490.1"/>
    </source>
</evidence>
<dbReference type="PROSITE" id="PS50920">
    <property type="entry name" value="SOLCAR"/>
    <property type="match status" value="3"/>
</dbReference>
<evidence type="ECO:0000256" key="2">
    <source>
        <dbReference type="ARBA" id="ARBA00006375"/>
    </source>
</evidence>
<reference evidence="11" key="1">
    <citation type="submission" date="2023-08" db="EMBL/GenBank/DDBJ databases">
        <authorList>
            <person name="Audoor S."/>
            <person name="Bilcke G."/>
        </authorList>
    </citation>
    <scope>NUCLEOTIDE SEQUENCE</scope>
</reference>
<accession>A0AAD2FIP9</accession>
<feature type="repeat" description="Solcar" evidence="9">
    <location>
        <begin position="127"/>
        <end position="213"/>
    </location>
</feature>
<dbReference type="Gene3D" id="1.50.40.10">
    <property type="entry name" value="Mitochondrial carrier domain"/>
    <property type="match status" value="1"/>
</dbReference>
<dbReference type="EMBL" id="CAKOGP040001112">
    <property type="protein sequence ID" value="CAJ1942490.1"/>
    <property type="molecule type" value="Genomic_DNA"/>
</dbReference>
<dbReference type="GO" id="GO:0022857">
    <property type="term" value="F:transmembrane transporter activity"/>
    <property type="evidence" value="ECO:0007669"/>
    <property type="project" value="TreeGrafter"/>
</dbReference>
<evidence type="ECO:0000256" key="7">
    <source>
        <dbReference type="ARBA" id="ARBA00023128"/>
    </source>
</evidence>
<evidence type="ECO:0000256" key="8">
    <source>
        <dbReference type="ARBA" id="ARBA00023136"/>
    </source>
</evidence>
<proteinExistence type="inferred from homology"/>
<dbReference type="AlphaFoldDB" id="A0AAD2FIP9"/>
<dbReference type="PANTHER" id="PTHR45624:SF10">
    <property type="entry name" value="SLC (SOLUTE CARRIER) HOMOLOG"/>
    <property type="match status" value="1"/>
</dbReference>
<evidence type="ECO:0000256" key="5">
    <source>
        <dbReference type="ARBA" id="ARBA00022737"/>
    </source>
</evidence>
<dbReference type="InterPro" id="IPR050567">
    <property type="entry name" value="Mitochondrial_Carrier"/>
</dbReference>
<dbReference type="PANTHER" id="PTHR45624">
    <property type="entry name" value="MITOCHONDRIAL BASIC AMINO ACIDS TRANSPORTER-RELATED"/>
    <property type="match status" value="1"/>
</dbReference>
<dbReference type="InterPro" id="IPR002067">
    <property type="entry name" value="MCP"/>
</dbReference>